<gene>
    <name evidence="1" type="ORF">HAP48_011300</name>
</gene>
<reference evidence="1" key="1">
    <citation type="submission" date="2020-06" db="EMBL/GenBank/DDBJ databases">
        <title>Whole Genome Sequence of Bradyrhizobium sp. Strain 1S1.</title>
        <authorList>
            <person name="Bromfield E.S.P."/>
            <person name="Cloutier S."/>
        </authorList>
    </citation>
    <scope>NUCLEOTIDE SEQUENCE [LARGE SCALE GENOMIC DNA]</scope>
    <source>
        <strain evidence="1">1S1</strain>
    </source>
</reference>
<proteinExistence type="predicted"/>
<evidence type="ECO:0000313" key="1">
    <source>
        <dbReference type="EMBL" id="NVI43531.1"/>
    </source>
</evidence>
<dbReference type="AlphaFoldDB" id="A0A973VXF7"/>
<comment type="caution">
    <text evidence="1">The sequence shown here is derived from an EMBL/GenBank/DDBJ whole genome shotgun (WGS) entry which is preliminary data.</text>
</comment>
<name>A0A973VXF7_9BRAD</name>
<dbReference type="EMBL" id="JAAOLE020000001">
    <property type="protein sequence ID" value="NVI43531.1"/>
    <property type="molecule type" value="Genomic_DNA"/>
</dbReference>
<protein>
    <submittedName>
        <fullName evidence="1">Uncharacterized protein</fullName>
    </submittedName>
</protein>
<dbReference type="RefSeq" id="WP_165128257.1">
    <property type="nucleotide sequence ID" value="NZ_CP088285.1"/>
</dbReference>
<accession>A0A973VXF7</accession>
<sequence length="121" mass="13530">MNGAETRARQQTAEKHFFDQAQPFFPLGFSIGYRNPGHWDIDAKQCPGYASAWQAAHPEGSTSANDGDRERAFSIRGAPGNVVVCDERWNPNRPQPCEMNFRSVIAAMAWICEELMQEPGT</sequence>
<organism evidence="1">
    <name type="scientific">Bradyrhizobium septentrionale</name>
    <dbReference type="NCBI Taxonomy" id="1404411"/>
    <lineage>
        <taxon>Bacteria</taxon>
        <taxon>Pseudomonadati</taxon>
        <taxon>Pseudomonadota</taxon>
        <taxon>Alphaproteobacteria</taxon>
        <taxon>Hyphomicrobiales</taxon>
        <taxon>Nitrobacteraceae</taxon>
        <taxon>Bradyrhizobium</taxon>
    </lineage>
</organism>